<accession>A0ABR3F865</accession>
<name>A0ABR3F865_9AGAR</name>
<feature type="region of interest" description="Disordered" evidence="1">
    <location>
        <begin position="1"/>
        <end position="51"/>
    </location>
</feature>
<sequence length="212" mass="23819">MLTPMPPPEQMRGATPTPEGPIDTKENSVWNPEAPEPLTTPHPLPSVGDLNHSSQHEFYELQSQDANHVKFQVKLDGTIAEFRNRKYTLLPKLSWLSIFFRDVNGIHRLAIDWNNIKGLIPHDMVIHPQQPVAKTNLPFVGLQGEFKGMVVKKVAGVGTTMHVVPVNAFTGKVPDNSQPFAVNSQEFCVVRLKEDAQKELQMWKYKPQPPSS</sequence>
<evidence type="ECO:0000313" key="3">
    <source>
        <dbReference type="Proteomes" id="UP001465976"/>
    </source>
</evidence>
<evidence type="ECO:0000256" key="1">
    <source>
        <dbReference type="SAM" id="MobiDB-lite"/>
    </source>
</evidence>
<proteinExistence type="predicted"/>
<comment type="caution">
    <text evidence="2">The sequence shown here is derived from an EMBL/GenBank/DDBJ whole genome shotgun (WGS) entry which is preliminary data.</text>
</comment>
<feature type="compositionally biased region" description="Pro residues" evidence="1">
    <location>
        <begin position="34"/>
        <end position="44"/>
    </location>
</feature>
<evidence type="ECO:0000313" key="2">
    <source>
        <dbReference type="EMBL" id="KAL0571457.1"/>
    </source>
</evidence>
<dbReference type="Proteomes" id="UP001465976">
    <property type="component" value="Unassembled WGS sequence"/>
</dbReference>
<keyword evidence="3" id="KW-1185">Reference proteome</keyword>
<gene>
    <name evidence="2" type="ORF">V5O48_010509</name>
</gene>
<organism evidence="2 3">
    <name type="scientific">Marasmius crinis-equi</name>
    <dbReference type="NCBI Taxonomy" id="585013"/>
    <lineage>
        <taxon>Eukaryota</taxon>
        <taxon>Fungi</taxon>
        <taxon>Dikarya</taxon>
        <taxon>Basidiomycota</taxon>
        <taxon>Agaricomycotina</taxon>
        <taxon>Agaricomycetes</taxon>
        <taxon>Agaricomycetidae</taxon>
        <taxon>Agaricales</taxon>
        <taxon>Marasmiineae</taxon>
        <taxon>Marasmiaceae</taxon>
        <taxon>Marasmius</taxon>
    </lineage>
</organism>
<reference evidence="2 3" key="1">
    <citation type="submission" date="2024-02" db="EMBL/GenBank/DDBJ databases">
        <title>A draft genome for the cacao thread blight pathogen Marasmius crinis-equi.</title>
        <authorList>
            <person name="Cohen S.P."/>
            <person name="Baruah I.K."/>
            <person name="Amoako-Attah I."/>
            <person name="Bukari Y."/>
            <person name="Meinhardt L.W."/>
            <person name="Bailey B.A."/>
        </authorList>
    </citation>
    <scope>NUCLEOTIDE SEQUENCE [LARGE SCALE GENOMIC DNA]</scope>
    <source>
        <strain evidence="2 3">GH-76</strain>
    </source>
</reference>
<dbReference type="EMBL" id="JBAHYK010000769">
    <property type="protein sequence ID" value="KAL0571457.1"/>
    <property type="molecule type" value="Genomic_DNA"/>
</dbReference>
<protein>
    <submittedName>
        <fullName evidence="2">Uncharacterized protein</fullName>
    </submittedName>
</protein>